<evidence type="ECO:0000313" key="1">
    <source>
        <dbReference type="EMBL" id="QCE03834.1"/>
    </source>
</evidence>
<proteinExistence type="predicted"/>
<dbReference type="Proteomes" id="UP000501690">
    <property type="component" value="Linkage Group LG8"/>
</dbReference>
<organism evidence="1 2">
    <name type="scientific">Vigna unguiculata</name>
    <name type="common">Cowpea</name>
    <dbReference type="NCBI Taxonomy" id="3917"/>
    <lineage>
        <taxon>Eukaryota</taxon>
        <taxon>Viridiplantae</taxon>
        <taxon>Streptophyta</taxon>
        <taxon>Embryophyta</taxon>
        <taxon>Tracheophyta</taxon>
        <taxon>Spermatophyta</taxon>
        <taxon>Magnoliopsida</taxon>
        <taxon>eudicotyledons</taxon>
        <taxon>Gunneridae</taxon>
        <taxon>Pentapetalae</taxon>
        <taxon>rosids</taxon>
        <taxon>fabids</taxon>
        <taxon>Fabales</taxon>
        <taxon>Fabaceae</taxon>
        <taxon>Papilionoideae</taxon>
        <taxon>50 kb inversion clade</taxon>
        <taxon>NPAAA clade</taxon>
        <taxon>indigoferoid/millettioid clade</taxon>
        <taxon>Phaseoleae</taxon>
        <taxon>Vigna</taxon>
    </lineage>
</organism>
<name>A0A4D6MSS7_VIGUN</name>
<evidence type="ECO:0000313" key="2">
    <source>
        <dbReference type="Proteomes" id="UP000501690"/>
    </source>
</evidence>
<gene>
    <name evidence="1" type="ORF">DEO72_LG8g1863</name>
</gene>
<sequence>MSALWRHNFTSMFIIALESALWRHNSTSLFIISLMSALWQHNSTSLFIIALASAIHRHVILGQVHNSPTFEFPLLEMRNSEVVISLTTTHPSPRSIMFHLPLPRAPHPMDPFKPRPARSSFHSS</sequence>
<keyword evidence="2" id="KW-1185">Reference proteome</keyword>
<reference evidence="1 2" key="1">
    <citation type="submission" date="2019-04" db="EMBL/GenBank/DDBJ databases">
        <title>An improved genome assembly and genetic linkage map for asparagus bean, Vigna unguiculata ssp. sesquipedialis.</title>
        <authorList>
            <person name="Xia Q."/>
            <person name="Zhang R."/>
            <person name="Dong Y."/>
        </authorList>
    </citation>
    <scope>NUCLEOTIDE SEQUENCE [LARGE SCALE GENOMIC DNA]</scope>
    <source>
        <tissue evidence="1">Leaf</tissue>
    </source>
</reference>
<accession>A0A4D6MSS7</accession>
<dbReference type="EMBL" id="CP039352">
    <property type="protein sequence ID" value="QCE03834.1"/>
    <property type="molecule type" value="Genomic_DNA"/>
</dbReference>
<dbReference type="AlphaFoldDB" id="A0A4D6MSS7"/>
<protein>
    <submittedName>
        <fullName evidence="1">Uncharacterized protein</fullName>
    </submittedName>
</protein>